<evidence type="ECO:0000313" key="2">
    <source>
        <dbReference type="Proteomes" id="UP000694864"/>
    </source>
</evidence>
<name>A0ABM0T056_CAMSA</name>
<accession>A0ABM0T056</accession>
<dbReference type="NCBIfam" id="TIGR01640">
    <property type="entry name" value="F_box_assoc_1"/>
    <property type="match status" value="1"/>
</dbReference>
<sequence length="391" mass="44534">MTFVNGRGNSLPISIELVMEIFSWLPAKSIARCRCVSKLWNAVLRRPDFTELYLTRSYSDRPQLLFAFRNKEAGFVFFSLQHPQNPVDNSSFAVAASRFTHSLKLYDIVGISNGFVLLRGIKRNAHPSGVVSLLFNPSTGQSLLLPEVKPVVKPNCNMIGLTKFMGYDPVKKQFKVLSANMSGVCGDYDRYDEFQVLTLGIGKPSLRMVECCLPHFPKSGGICINGVFYYLGAADRSYDQSIMVVCIDFTSEKFSFLNFSGPMQGATTLINYNGKLGSLMSKYFDRRDTSFELWVLEDLEKKEWSKHVYVLYPPVWQHVVEGAELRFFGVVGTNEFVFVPKFVYTPFYVIYYNVEKKTIVRVVVRGMEEFNCYSVDDLSNHVENVELIRAF</sequence>
<organism evidence="2 3">
    <name type="scientific">Camelina sativa</name>
    <name type="common">False flax</name>
    <name type="synonym">Myagrum sativum</name>
    <dbReference type="NCBI Taxonomy" id="90675"/>
    <lineage>
        <taxon>Eukaryota</taxon>
        <taxon>Viridiplantae</taxon>
        <taxon>Streptophyta</taxon>
        <taxon>Embryophyta</taxon>
        <taxon>Tracheophyta</taxon>
        <taxon>Spermatophyta</taxon>
        <taxon>Magnoliopsida</taxon>
        <taxon>eudicotyledons</taxon>
        <taxon>Gunneridae</taxon>
        <taxon>Pentapetalae</taxon>
        <taxon>rosids</taxon>
        <taxon>malvids</taxon>
        <taxon>Brassicales</taxon>
        <taxon>Brassicaceae</taxon>
        <taxon>Camelineae</taxon>
        <taxon>Camelina</taxon>
    </lineage>
</organism>
<dbReference type="InterPro" id="IPR017451">
    <property type="entry name" value="F-box-assoc_interact_dom"/>
</dbReference>
<keyword evidence="2" id="KW-1185">Reference proteome</keyword>
<dbReference type="Pfam" id="PF00646">
    <property type="entry name" value="F-box"/>
    <property type="match status" value="1"/>
</dbReference>
<proteinExistence type="predicted"/>
<gene>
    <name evidence="3" type="primary">LOC104704293</name>
</gene>
<reference evidence="2" key="1">
    <citation type="journal article" date="2014" name="Nat. Commun.">
        <title>The emerging biofuel crop Camelina sativa retains a highly undifferentiated hexaploid genome structure.</title>
        <authorList>
            <person name="Kagale S."/>
            <person name="Koh C."/>
            <person name="Nixon J."/>
            <person name="Bollina V."/>
            <person name="Clarke W.E."/>
            <person name="Tuteja R."/>
            <person name="Spillane C."/>
            <person name="Robinson S.J."/>
            <person name="Links M.G."/>
            <person name="Clarke C."/>
            <person name="Higgins E.E."/>
            <person name="Huebert T."/>
            <person name="Sharpe A.G."/>
            <person name="Parkin I.A."/>
        </authorList>
    </citation>
    <scope>NUCLEOTIDE SEQUENCE [LARGE SCALE GENOMIC DNA]</scope>
    <source>
        <strain evidence="2">cv. DH55</strain>
    </source>
</reference>
<evidence type="ECO:0000313" key="3">
    <source>
        <dbReference type="RefSeq" id="XP_010418709.1"/>
    </source>
</evidence>
<feature type="domain" description="F-box" evidence="1">
    <location>
        <begin position="13"/>
        <end position="53"/>
    </location>
</feature>
<dbReference type="PANTHER" id="PTHR31111">
    <property type="entry name" value="BNAA05G37150D PROTEIN-RELATED"/>
    <property type="match status" value="1"/>
</dbReference>
<dbReference type="GeneID" id="104704293"/>
<dbReference type="Pfam" id="PF08268">
    <property type="entry name" value="FBA_3"/>
    <property type="match status" value="1"/>
</dbReference>
<dbReference type="PANTHER" id="PTHR31111:SF125">
    <property type="entry name" value="F-BOX PROTEIN CPR30-LIKE"/>
    <property type="match status" value="1"/>
</dbReference>
<protein>
    <submittedName>
        <fullName evidence="3">F-box protein At3g23960</fullName>
    </submittedName>
</protein>
<dbReference type="InterPro" id="IPR013187">
    <property type="entry name" value="F-box-assoc_dom_typ3"/>
</dbReference>
<dbReference type="SUPFAM" id="SSF81383">
    <property type="entry name" value="F-box domain"/>
    <property type="match status" value="1"/>
</dbReference>
<dbReference type="InterPro" id="IPR036047">
    <property type="entry name" value="F-box-like_dom_sf"/>
</dbReference>
<dbReference type="Proteomes" id="UP000694864">
    <property type="component" value="Chromosome 7"/>
</dbReference>
<dbReference type="RefSeq" id="XP_010418709.1">
    <property type="nucleotide sequence ID" value="XM_010420407.1"/>
</dbReference>
<dbReference type="SMART" id="SM00256">
    <property type="entry name" value="FBOX"/>
    <property type="match status" value="1"/>
</dbReference>
<dbReference type="InterPro" id="IPR001810">
    <property type="entry name" value="F-box_dom"/>
</dbReference>
<reference evidence="3" key="2">
    <citation type="submission" date="2025-08" db="UniProtKB">
        <authorList>
            <consortium name="RefSeq"/>
        </authorList>
    </citation>
    <scope>IDENTIFICATION</scope>
    <source>
        <tissue evidence="3">Leaf</tissue>
    </source>
</reference>
<dbReference type="CDD" id="cd22157">
    <property type="entry name" value="F-box_AtFBW1-like"/>
    <property type="match status" value="1"/>
</dbReference>
<evidence type="ECO:0000259" key="1">
    <source>
        <dbReference type="SMART" id="SM00256"/>
    </source>
</evidence>
<dbReference type="Gene3D" id="1.20.1280.50">
    <property type="match status" value="1"/>
</dbReference>